<dbReference type="EMBL" id="MCFL01000022">
    <property type="protein sequence ID" value="ORZ35532.1"/>
    <property type="molecule type" value="Genomic_DNA"/>
</dbReference>
<dbReference type="PROSITE" id="PS50231">
    <property type="entry name" value="RICIN_B_LECTIN"/>
    <property type="match status" value="1"/>
</dbReference>
<organism evidence="2 3">
    <name type="scientific">Catenaria anguillulae PL171</name>
    <dbReference type="NCBI Taxonomy" id="765915"/>
    <lineage>
        <taxon>Eukaryota</taxon>
        <taxon>Fungi</taxon>
        <taxon>Fungi incertae sedis</taxon>
        <taxon>Blastocladiomycota</taxon>
        <taxon>Blastocladiomycetes</taxon>
        <taxon>Blastocladiales</taxon>
        <taxon>Catenariaceae</taxon>
        <taxon>Catenaria</taxon>
    </lineage>
</organism>
<keyword evidence="1" id="KW-0732">Signal</keyword>
<dbReference type="Gene3D" id="2.80.10.50">
    <property type="match status" value="1"/>
</dbReference>
<protein>
    <submittedName>
        <fullName evidence="2">Uncharacterized protein</fullName>
    </submittedName>
</protein>
<comment type="caution">
    <text evidence="2">The sequence shown here is derived from an EMBL/GenBank/DDBJ whole genome shotgun (WGS) entry which is preliminary data.</text>
</comment>
<dbReference type="SUPFAM" id="SSF50370">
    <property type="entry name" value="Ricin B-like lectins"/>
    <property type="match status" value="1"/>
</dbReference>
<proteinExistence type="predicted"/>
<dbReference type="CDD" id="cd00161">
    <property type="entry name" value="beta-trefoil_Ricin-like"/>
    <property type="match status" value="1"/>
</dbReference>
<feature type="signal peptide" evidence="1">
    <location>
        <begin position="1"/>
        <end position="31"/>
    </location>
</feature>
<keyword evidence="3" id="KW-1185">Reference proteome</keyword>
<evidence type="ECO:0000313" key="2">
    <source>
        <dbReference type="EMBL" id="ORZ35532.1"/>
    </source>
</evidence>
<accession>A0A1Y2HQY0</accession>
<dbReference type="AlphaFoldDB" id="A0A1Y2HQY0"/>
<dbReference type="Proteomes" id="UP000193411">
    <property type="component" value="Unassembled WGS sequence"/>
</dbReference>
<name>A0A1Y2HQY0_9FUNG</name>
<sequence>MPKCDPDMKSTVLLLVTLLLLVTTASRPADGRRVGTDLLLAAVGLVGGPWAGPNRCIARDNDPATLKWGYGHMHLWDCNPNIEDQRTRWDYEPQTGYQIALGDRSDLANLCFDIPAGDIQPGRRVRLYKCNGTPAQSFQPSIIYEHLKDRYPYFVLMVNSNRRLCLAAAPGNNYNGRHLYLEACENWTGRHFWLFMGADGAYYRPSFPRMAVPESGKRPEFPQAGLGPMHLVRVSRGQGPQATPASVNAILARE</sequence>
<feature type="chain" id="PRO_5013231667" evidence="1">
    <location>
        <begin position="32"/>
        <end position="254"/>
    </location>
</feature>
<evidence type="ECO:0000256" key="1">
    <source>
        <dbReference type="SAM" id="SignalP"/>
    </source>
</evidence>
<dbReference type="InterPro" id="IPR035992">
    <property type="entry name" value="Ricin_B-like_lectins"/>
</dbReference>
<gene>
    <name evidence="2" type="ORF">BCR44DRAFT_40127</name>
</gene>
<evidence type="ECO:0000313" key="3">
    <source>
        <dbReference type="Proteomes" id="UP000193411"/>
    </source>
</evidence>
<reference evidence="2 3" key="1">
    <citation type="submission" date="2016-07" db="EMBL/GenBank/DDBJ databases">
        <title>Pervasive Adenine N6-methylation of Active Genes in Fungi.</title>
        <authorList>
            <consortium name="DOE Joint Genome Institute"/>
            <person name="Mondo S.J."/>
            <person name="Dannebaum R.O."/>
            <person name="Kuo R.C."/>
            <person name="Labutti K."/>
            <person name="Haridas S."/>
            <person name="Kuo A."/>
            <person name="Salamov A."/>
            <person name="Ahrendt S.R."/>
            <person name="Lipzen A."/>
            <person name="Sullivan W."/>
            <person name="Andreopoulos W.B."/>
            <person name="Clum A."/>
            <person name="Lindquist E."/>
            <person name="Daum C."/>
            <person name="Ramamoorthy G.K."/>
            <person name="Gryganskyi A."/>
            <person name="Culley D."/>
            <person name="Magnuson J.K."/>
            <person name="James T.Y."/>
            <person name="O'Malley M.A."/>
            <person name="Stajich J.E."/>
            <person name="Spatafora J.W."/>
            <person name="Visel A."/>
            <person name="Grigoriev I.V."/>
        </authorList>
    </citation>
    <scope>NUCLEOTIDE SEQUENCE [LARGE SCALE GENOMIC DNA]</scope>
    <source>
        <strain evidence="2 3">PL171</strain>
    </source>
</reference>